<reference evidence="1 2" key="1">
    <citation type="submission" date="2016-10" db="EMBL/GenBank/DDBJ databases">
        <authorList>
            <person name="de Groot N.N."/>
        </authorList>
    </citation>
    <scope>NUCLEOTIDE SEQUENCE [LARGE SCALE GENOMIC DNA]</scope>
    <source>
        <strain evidence="1 2">DSM 3857</strain>
    </source>
</reference>
<organism evidence="1 2">
    <name type="scientific">Gemmobacter aquatilis</name>
    <dbReference type="NCBI Taxonomy" id="933059"/>
    <lineage>
        <taxon>Bacteria</taxon>
        <taxon>Pseudomonadati</taxon>
        <taxon>Pseudomonadota</taxon>
        <taxon>Alphaproteobacteria</taxon>
        <taxon>Rhodobacterales</taxon>
        <taxon>Paracoccaceae</taxon>
        <taxon>Gemmobacter</taxon>
    </lineage>
</organism>
<evidence type="ECO:0000313" key="1">
    <source>
        <dbReference type="EMBL" id="SEN52667.1"/>
    </source>
</evidence>
<accession>A0A1H8HA81</accession>
<dbReference type="OrthoDB" id="7874587at2"/>
<dbReference type="Proteomes" id="UP000198761">
    <property type="component" value="Unassembled WGS sequence"/>
</dbReference>
<dbReference type="AlphaFoldDB" id="A0A1H8HA81"/>
<dbReference type="STRING" id="933059.SAMN04488103_105283"/>
<dbReference type="EMBL" id="FOCE01000005">
    <property type="protein sequence ID" value="SEN52667.1"/>
    <property type="molecule type" value="Genomic_DNA"/>
</dbReference>
<name>A0A1H8HA81_9RHOB</name>
<protein>
    <submittedName>
        <fullName evidence="1">Uncharacterized protein</fullName>
    </submittedName>
</protein>
<evidence type="ECO:0000313" key="2">
    <source>
        <dbReference type="Proteomes" id="UP000198761"/>
    </source>
</evidence>
<proteinExistence type="predicted"/>
<keyword evidence="2" id="KW-1185">Reference proteome</keyword>
<dbReference type="RefSeq" id="WP_139201567.1">
    <property type="nucleotide sequence ID" value="NZ_FOCE01000005.1"/>
</dbReference>
<sequence>MSKAYSNTASAATPVTITMNRDYFYRWLSQIQGSDDEGCDDPDFVIDEVDERNSPYFLVEAFAGTTEGTVIARHLRGSDRVKVTIHDRDGYPDLTLIVGEMIDETRAGLKGEVA</sequence>
<gene>
    <name evidence="1" type="ORF">SAMN04488103_105283</name>
</gene>